<accession>A0A345RIA9</accession>
<dbReference type="KEGG" id="pke:DLD99_00550"/>
<dbReference type="InterPro" id="IPR057166">
    <property type="entry name" value="DUF7844"/>
</dbReference>
<evidence type="ECO:0000259" key="3">
    <source>
        <dbReference type="Pfam" id="PF25226"/>
    </source>
</evidence>
<feature type="domain" description="Lnb N-terminal periplasmic" evidence="2">
    <location>
        <begin position="270"/>
        <end position="430"/>
    </location>
</feature>
<feature type="chain" id="PRO_5016922010" evidence="1">
    <location>
        <begin position="23"/>
        <end position="653"/>
    </location>
</feature>
<dbReference type="Proteomes" id="UP000253720">
    <property type="component" value="Chromosome"/>
</dbReference>
<evidence type="ECO:0000256" key="1">
    <source>
        <dbReference type="SAM" id="SignalP"/>
    </source>
</evidence>
<evidence type="ECO:0000259" key="2">
    <source>
        <dbReference type="Pfam" id="PF13387"/>
    </source>
</evidence>
<dbReference type="Gene3D" id="3.40.390.10">
    <property type="entry name" value="Collagenase (Catalytic Domain)"/>
    <property type="match status" value="1"/>
</dbReference>
<evidence type="ECO:0000313" key="5">
    <source>
        <dbReference type="Proteomes" id="UP000253720"/>
    </source>
</evidence>
<keyword evidence="5" id="KW-1185">Reference proteome</keyword>
<dbReference type="GO" id="GO:0008237">
    <property type="term" value="F:metallopeptidase activity"/>
    <property type="evidence" value="ECO:0007669"/>
    <property type="project" value="InterPro"/>
</dbReference>
<dbReference type="EMBL" id="CP029608">
    <property type="protein sequence ID" value="AXI59025.1"/>
    <property type="molecule type" value="Genomic_DNA"/>
</dbReference>
<sequence>MKSLSAWLLAGALLLIGSNAHASLQLRLKTEGLSPAQQQASQALLDEAMQKLPPSFIERLDRRIDVGWTDEMPDNAYGEAALVSELDLNRKLLASLTDGSAAKQKTSRPHGTVRQELLATVLHEITHIYDRARLWPAAERTLIQRCTRRNNSAGLIGLPDECRGQNDRRFTLSDDPRLLDLAGWQQYVGRRGEREQHNRQIARSPDLYEISSPKEFVAVNMEYFLLDPSYACRRPALYRYYKEHFGWAPPEKDTCAKSFAFLNAGNDFAKQPLGQVDPERVYAIDYLLAEANQNWVSRWGHSMLRLVICAPGRPRGPDCRLDLDQHLVLSYRAFVGDVQLSSWDGLVGKYPSRLFVLPLAQVIDEYTKTELRSLASVPLNLSRSEIEDVVEHAAEMHWSYDGNYFFLSNNCAVESLKLLRSGSNNSQLVGLDSIMPNGLLEVLKGRGLADTSVLDNPKEALRLGYRFDSFRDRYQAMFEVLKKQLPIKQTSVEEWLSLSAEERRPWFERADLRTSAALLLLEQASFRRQLLLAQDEVKQRYLGARELENGGMDKANATLQQILANSGFLSRPAELLDSRGYGLPQPSEFSRLEAESSQRQKQLLVLSGDLDKEVRALLEPKRAAEIAANEANVKQIGEHLRKLHKASGGLELP</sequence>
<evidence type="ECO:0000313" key="4">
    <source>
        <dbReference type="EMBL" id="AXI59025.1"/>
    </source>
</evidence>
<feature type="domain" description="DUF7844" evidence="3">
    <location>
        <begin position="25"/>
        <end position="253"/>
    </location>
</feature>
<proteinExistence type="predicted"/>
<feature type="signal peptide" evidence="1">
    <location>
        <begin position="1"/>
        <end position="22"/>
    </location>
</feature>
<dbReference type="Pfam" id="PF25226">
    <property type="entry name" value="DUF7844"/>
    <property type="match status" value="1"/>
</dbReference>
<keyword evidence="1" id="KW-0732">Signal</keyword>
<dbReference type="InterPro" id="IPR025178">
    <property type="entry name" value="Lnb_N"/>
</dbReference>
<dbReference type="AlphaFoldDB" id="A0A345RIA9"/>
<gene>
    <name evidence="4" type="ORF">DLD99_00550</name>
</gene>
<organism evidence="4 5">
    <name type="scientific">Pseudomonas kribbensis</name>
    <dbReference type="NCBI Taxonomy" id="1628086"/>
    <lineage>
        <taxon>Bacteria</taxon>
        <taxon>Pseudomonadati</taxon>
        <taxon>Pseudomonadota</taxon>
        <taxon>Gammaproteobacteria</taxon>
        <taxon>Pseudomonadales</taxon>
        <taxon>Pseudomonadaceae</taxon>
        <taxon>Pseudomonas</taxon>
    </lineage>
</organism>
<name>A0A345RIA9_9PSED</name>
<dbReference type="InterPro" id="IPR024079">
    <property type="entry name" value="MetalloPept_cat_dom_sf"/>
</dbReference>
<reference evidence="4 5" key="1">
    <citation type="submission" date="2018-05" db="EMBL/GenBank/DDBJ databases">
        <title>Complete genome sequence of Pseudomonas kribbensis 46-2(T).</title>
        <authorList>
            <person name="Jeong H."/>
            <person name="Lee S.-G."/>
            <person name="Rha E."/>
            <person name="Kim H."/>
        </authorList>
    </citation>
    <scope>NUCLEOTIDE SEQUENCE [LARGE SCALE GENOMIC DNA]</scope>
    <source>
        <strain evidence="4 5">46-2</strain>
    </source>
</reference>
<dbReference type="RefSeq" id="WP_085713006.1">
    <property type="nucleotide sequence ID" value="NZ_CP029608.1"/>
</dbReference>
<dbReference type="Pfam" id="PF13387">
    <property type="entry name" value="Lnb_N"/>
    <property type="match status" value="1"/>
</dbReference>
<protein>
    <submittedName>
        <fullName evidence="4">DUF4105 domain-containing protein</fullName>
    </submittedName>
</protein>